<feature type="compositionally biased region" description="Acidic residues" evidence="1">
    <location>
        <begin position="585"/>
        <end position="603"/>
    </location>
</feature>
<feature type="domain" description="F-box" evidence="2">
    <location>
        <begin position="105"/>
        <end position="151"/>
    </location>
</feature>
<proteinExistence type="predicted"/>
<dbReference type="AlphaFoldDB" id="A0A067PV46"/>
<evidence type="ECO:0000313" key="4">
    <source>
        <dbReference type="Proteomes" id="UP000027265"/>
    </source>
</evidence>
<accession>A0A067PV46</accession>
<sequence>MVGLTSHLTSAVLQIEQLVLSLKRLTSEYATLEQGESNQLIQAEKLLEVSRLLRRVGSQDVAIGFLETALDMVRGQDSNVAKALAEEIAEQRKESLALKRLRCGFDRLPSDILVLVCGLFEPGGSDLFFVSRVCQSWRNTIISTPKFWRRLKVSKFDKNPGLKAAAFVQRAGVSGLTHIDLDMTFDWDKPEARPKRVCARNDRKSTFQTILHAIDKYTKKGVVHNLEEFRYFSQGPWHGFDMTYLIRFLIRPYIQPRVVHLITEDTCDFGWYNAIPILPCWNPRLAEFLIRGRAVVHYCFSTDTTIPVISRLDSLKMCHIGIGRSSPLDPDGDVGKILHGLVRAVQVRQKYEQKHLGPPLTYEPCEPGVVDKAHARVDMIMDGWTTAPRHGFREAADPKSPPIVLPGLRELILGVDSFEILRRLELPAIEALIVANPLYLHWDDNLATPNEQLFVDQLARFGDHLKTLSITYTGLGEALLLGHLHELCPSLERLCVGRNAKVTFKTIISYLQKKAAHPSGTRTLKLLDCREQRATEEETAFIRGVVDNYWDGWGSRAWVYDAHREDLSLDRYEKPRRINRRGWIDDDEDDEDDYSDSDEYSDE</sequence>
<dbReference type="SUPFAM" id="SSF81383">
    <property type="entry name" value="F-box domain"/>
    <property type="match status" value="1"/>
</dbReference>
<gene>
    <name evidence="3" type="ORF">JAAARDRAFT_34411</name>
</gene>
<organism evidence="3 4">
    <name type="scientific">Jaapia argillacea MUCL 33604</name>
    <dbReference type="NCBI Taxonomy" id="933084"/>
    <lineage>
        <taxon>Eukaryota</taxon>
        <taxon>Fungi</taxon>
        <taxon>Dikarya</taxon>
        <taxon>Basidiomycota</taxon>
        <taxon>Agaricomycotina</taxon>
        <taxon>Agaricomycetes</taxon>
        <taxon>Agaricomycetidae</taxon>
        <taxon>Jaapiales</taxon>
        <taxon>Jaapiaceae</taxon>
        <taxon>Jaapia</taxon>
    </lineage>
</organism>
<dbReference type="InterPro" id="IPR036047">
    <property type="entry name" value="F-box-like_dom_sf"/>
</dbReference>
<dbReference type="Proteomes" id="UP000027265">
    <property type="component" value="Unassembled WGS sequence"/>
</dbReference>
<dbReference type="HOGENOM" id="CLU_518804_0_0_1"/>
<keyword evidence="4" id="KW-1185">Reference proteome</keyword>
<evidence type="ECO:0000256" key="1">
    <source>
        <dbReference type="SAM" id="MobiDB-lite"/>
    </source>
</evidence>
<dbReference type="EMBL" id="KL197717">
    <property type="protein sequence ID" value="KDQ58589.1"/>
    <property type="molecule type" value="Genomic_DNA"/>
</dbReference>
<feature type="region of interest" description="Disordered" evidence="1">
    <location>
        <begin position="583"/>
        <end position="603"/>
    </location>
</feature>
<name>A0A067PV46_9AGAM</name>
<dbReference type="Pfam" id="PF12937">
    <property type="entry name" value="F-box-like"/>
    <property type="match status" value="1"/>
</dbReference>
<evidence type="ECO:0000313" key="3">
    <source>
        <dbReference type="EMBL" id="KDQ58589.1"/>
    </source>
</evidence>
<protein>
    <recommendedName>
        <fullName evidence="2">F-box domain-containing protein</fullName>
    </recommendedName>
</protein>
<reference evidence="4" key="1">
    <citation type="journal article" date="2014" name="Proc. Natl. Acad. Sci. U.S.A.">
        <title>Extensive sampling of basidiomycete genomes demonstrates inadequacy of the white-rot/brown-rot paradigm for wood decay fungi.</title>
        <authorList>
            <person name="Riley R."/>
            <person name="Salamov A.A."/>
            <person name="Brown D.W."/>
            <person name="Nagy L.G."/>
            <person name="Floudas D."/>
            <person name="Held B.W."/>
            <person name="Levasseur A."/>
            <person name="Lombard V."/>
            <person name="Morin E."/>
            <person name="Otillar R."/>
            <person name="Lindquist E.A."/>
            <person name="Sun H."/>
            <person name="LaButti K.M."/>
            <person name="Schmutz J."/>
            <person name="Jabbour D."/>
            <person name="Luo H."/>
            <person name="Baker S.E."/>
            <person name="Pisabarro A.G."/>
            <person name="Walton J.D."/>
            <person name="Blanchette R.A."/>
            <person name="Henrissat B."/>
            <person name="Martin F."/>
            <person name="Cullen D."/>
            <person name="Hibbett D.S."/>
            <person name="Grigoriev I.V."/>
        </authorList>
    </citation>
    <scope>NUCLEOTIDE SEQUENCE [LARGE SCALE GENOMIC DNA]</scope>
    <source>
        <strain evidence="4">MUCL 33604</strain>
    </source>
</reference>
<dbReference type="InterPro" id="IPR001810">
    <property type="entry name" value="F-box_dom"/>
</dbReference>
<dbReference type="OrthoDB" id="3139566at2759"/>
<dbReference type="Gene3D" id="1.20.1280.50">
    <property type="match status" value="1"/>
</dbReference>
<evidence type="ECO:0000259" key="2">
    <source>
        <dbReference type="Pfam" id="PF12937"/>
    </source>
</evidence>
<dbReference type="InParanoid" id="A0A067PV46"/>